<organism evidence="1 2">
    <name type="scientific">Lasiodiplodia theobromae</name>
    <dbReference type="NCBI Taxonomy" id="45133"/>
    <lineage>
        <taxon>Eukaryota</taxon>
        <taxon>Fungi</taxon>
        <taxon>Dikarya</taxon>
        <taxon>Ascomycota</taxon>
        <taxon>Pezizomycotina</taxon>
        <taxon>Dothideomycetes</taxon>
        <taxon>Dothideomycetes incertae sedis</taxon>
        <taxon>Botryosphaeriales</taxon>
        <taxon>Botryosphaeriaceae</taxon>
        <taxon>Lasiodiplodia</taxon>
    </lineage>
</organism>
<name>A0A5N5D6L0_9PEZI</name>
<accession>A0A5N5D6L0</accession>
<proteinExistence type="predicted"/>
<dbReference type="AlphaFoldDB" id="A0A5N5D6L0"/>
<gene>
    <name evidence="1" type="ORF">DBV05_g8368</name>
</gene>
<reference evidence="1 2" key="1">
    <citation type="journal article" date="2019" name="Sci. Rep.">
        <title>A multi-omics analysis of the grapevine pathogen Lasiodiplodia theobromae reveals that temperature affects the expression of virulence- and pathogenicity-related genes.</title>
        <authorList>
            <person name="Felix C."/>
            <person name="Meneses R."/>
            <person name="Goncalves M.F.M."/>
            <person name="Tilleman L."/>
            <person name="Duarte A.S."/>
            <person name="Jorrin-Novo J.V."/>
            <person name="Van de Peer Y."/>
            <person name="Deforce D."/>
            <person name="Van Nieuwerburgh F."/>
            <person name="Esteves A.C."/>
            <person name="Alves A."/>
        </authorList>
    </citation>
    <scope>NUCLEOTIDE SEQUENCE [LARGE SCALE GENOMIC DNA]</scope>
    <source>
        <strain evidence="1 2">LA-SOL3</strain>
    </source>
</reference>
<dbReference type="Proteomes" id="UP000325902">
    <property type="component" value="Unassembled WGS sequence"/>
</dbReference>
<evidence type="ECO:0000313" key="2">
    <source>
        <dbReference type="Proteomes" id="UP000325902"/>
    </source>
</evidence>
<dbReference type="EMBL" id="VCHE01000067">
    <property type="protein sequence ID" value="KAB2572974.1"/>
    <property type="molecule type" value="Genomic_DNA"/>
</dbReference>
<evidence type="ECO:0000313" key="1">
    <source>
        <dbReference type="EMBL" id="KAB2572974.1"/>
    </source>
</evidence>
<sequence length="328" mass="36488">MQPEANLPPNQPGCPCGHHRRCLTCLLNDVPCVSGPEPGLECARCAEGGGICEWPRCDDHKFHALLLDGIRRDTDKKAKWVESAIRTLYMAVISCTKCRQAYSLRRRHETHTATVPGPQRAAWSNLTSPATNDDTDPSLTCTCCILKRAVYGPNSVTCHPKTVREQKENDACEFGTFGCTSCKEDGNHCLTATCAAHRERVRRWAVAQLNGQIPPEAARHYARSLDYEIRACAECVAVNSHLTTKGWVFFRYRDLGARVASVFGLELDCCYHMGDLISRVDLPLLTMPAVLSVLSEEDGIADLDGRTLLETRYRHMFSSQAISDLFSR</sequence>
<protein>
    <submittedName>
        <fullName evidence="1">Uncharacterized protein</fullName>
    </submittedName>
</protein>
<comment type="caution">
    <text evidence="1">The sequence shown here is derived from an EMBL/GenBank/DDBJ whole genome shotgun (WGS) entry which is preliminary data.</text>
</comment>
<keyword evidence="2" id="KW-1185">Reference proteome</keyword>